<feature type="compositionally biased region" description="Basic and acidic residues" evidence="1">
    <location>
        <begin position="274"/>
        <end position="301"/>
    </location>
</feature>
<feature type="compositionally biased region" description="Polar residues" evidence="1">
    <location>
        <begin position="615"/>
        <end position="625"/>
    </location>
</feature>
<feature type="compositionally biased region" description="Low complexity" evidence="1">
    <location>
        <begin position="928"/>
        <end position="938"/>
    </location>
</feature>
<gene>
    <name evidence="2" type="ORF">Cvel_26423</name>
</gene>
<feature type="region of interest" description="Disordered" evidence="1">
    <location>
        <begin position="988"/>
        <end position="1054"/>
    </location>
</feature>
<feature type="region of interest" description="Disordered" evidence="1">
    <location>
        <begin position="1095"/>
        <end position="1117"/>
    </location>
</feature>
<dbReference type="VEuPathDB" id="CryptoDB:Cvel_26423"/>
<feature type="region of interest" description="Disordered" evidence="1">
    <location>
        <begin position="1148"/>
        <end position="1178"/>
    </location>
</feature>
<feature type="compositionally biased region" description="Basic and acidic residues" evidence="1">
    <location>
        <begin position="514"/>
        <end position="529"/>
    </location>
</feature>
<feature type="region of interest" description="Disordered" evidence="1">
    <location>
        <begin position="472"/>
        <end position="835"/>
    </location>
</feature>
<feature type="compositionally biased region" description="Basic and acidic residues" evidence="1">
    <location>
        <begin position="889"/>
        <end position="924"/>
    </location>
</feature>
<reference evidence="2" key="1">
    <citation type="submission" date="2014-11" db="EMBL/GenBank/DDBJ databases">
        <authorList>
            <person name="Otto D Thomas"/>
            <person name="Naeem Raeece"/>
        </authorList>
    </citation>
    <scope>NUCLEOTIDE SEQUENCE</scope>
</reference>
<feature type="compositionally biased region" description="Basic and acidic residues" evidence="1">
    <location>
        <begin position="586"/>
        <end position="614"/>
    </location>
</feature>
<name>A0A0G4HDL9_9ALVE</name>
<feature type="compositionally biased region" description="Low complexity" evidence="1">
    <location>
        <begin position="818"/>
        <end position="833"/>
    </location>
</feature>
<evidence type="ECO:0000313" key="2">
    <source>
        <dbReference type="EMBL" id="CEM41973.1"/>
    </source>
</evidence>
<feature type="region of interest" description="Disordered" evidence="1">
    <location>
        <begin position="391"/>
        <end position="454"/>
    </location>
</feature>
<feature type="compositionally biased region" description="Polar residues" evidence="1">
    <location>
        <begin position="643"/>
        <end position="661"/>
    </location>
</feature>
<feature type="compositionally biased region" description="Basic and acidic residues" evidence="1">
    <location>
        <begin position="404"/>
        <end position="420"/>
    </location>
</feature>
<feature type="compositionally biased region" description="Basic and acidic residues" evidence="1">
    <location>
        <begin position="775"/>
        <end position="794"/>
    </location>
</feature>
<protein>
    <submittedName>
        <fullName evidence="2">Uncharacterized protein</fullName>
    </submittedName>
</protein>
<proteinExistence type="predicted"/>
<dbReference type="AlphaFoldDB" id="A0A0G4HDL9"/>
<accession>A0A0G4HDL9</accession>
<feature type="compositionally biased region" description="Pro residues" evidence="1">
    <location>
        <begin position="1029"/>
        <end position="1039"/>
    </location>
</feature>
<organism evidence="2">
    <name type="scientific">Chromera velia CCMP2878</name>
    <dbReference type="NCBI Taxonomy" id="1169474"/>
    <lineage>
        <taxon>Eukaryota</taxon>
        <taxon>Sar</taxon>
        <taxon>Alveolata</taxon>
        <taxon>Colpodellida</taxon>
        <taxon>Chromeraceae</taxon>
        <taxon>Chromera</taxon>
    </lineage>
</organism>
<sequence>MNSNTAPLFSVWQGPSGFSWPIVLSVKELRALGFLHAGREAREKDSRREGRWPWLDGAAQTVRGALLPFIGAEGERKVAVPGALFALLDVVQKRKSPRSHPHQPETNDAISISEVGDGWRVSVLERVLREYPSLRNLRVPASLGHESVKGGSVSLAVTGESFFVSDTEVDTDFVFVSDCARTQHLVFFALESGNLGAVEVIVRSGACVSVEEGEVGVLAEIRRRVEANGFVPKGYGGDGIEVGEFLRLLSRLEPPQERGEQAESVASHTSPLRLDGESEREEAREGEGERRNVTMRSPERIRGMLRDSENLASLLRSFVEAGALPCSASASLSVEAPAGIPERELCSAASRTGGGTSLSEERSMAAVREAAEALESAVSCLRSASAAAAARGVEVEEGEGGGESDAHLEGEGMETEREGHAGGNGIFAEGGETGTSAPVAREEEEPRQRARRGRAALDGFRRFLSFLFPPFRRRRERESSPSRPDTNPPRVSDPPPIPLESSHQALAAGSGLALHDEGSGLGRELEGEAPRGVGLGQEGEEAPAPSSSEESRLGAEESCSLPAPPELSSAVASDVALPTVPVPGAEAEKESEVERVGEGEKEEGDGSKLQRQTEHLPSSPQSHSNRPPGRALHSPPRQPPPSLSHSLARSPSKRTPTNSKTKAPRDDTKHQSLLHPAPSASQEDNTRGEDKNFLPTTTAVSSREEDQAHMSVSVSSRPLRASGGEGEAATLQQGREGALPGGPLCRVRGEGVGNLPSGPTTPPRPESHLPLTHAKGGDEKGTESKQEKQNRTETAEVPAGGLSLDTPPTRHRRAQMGASFASASSDQSVNSSRSRFEAPFQALQAALRKGREDPRGVNIRAVSECWEDLVWKEQQELEEKRRHRGRGHDRKEKEREKDAEKNQSGKKVKEVEGVPERDRERGTEKGCSASSSSSSFSSHQQIYQTPSSERERQKEEGNQEESGRGGGERKESWAELQYVRINPVQVPSLSLEGVPPPQDAQTAAAAARGDTENLEMNSVQGSSSSSFIAPPPPLSPSPPSNRNKRTNSSSLLQSTVSLWGRRSTMDTMAGDHAAARVAPDERASFDMRGKGCVGALQGIRSSSPPSLPGDSDQETERGGALRPLAAADGVHRTAPLPALQQSATGSLSLGLEAGDGDGNVPDNGSEAGGAGGDKDGLVTRFPATRRTCCRPFLLF</sequence>
<feature type="region of interest" description="Disordered" evidence="1">
    <location>
        <begin position="876"/>
        <end position="971"/>
    </location>
</feature>
<evidence type="ECO:0000256" key="1">
    <source>
        <dbReference type="SAM" id="MobiDB-lite"/>
    </source>
</evidence>
<feature type="region of interest" description="Disordered" evidence="1">
    <location>
        <begin position="255"/>
        <end position="301"/>
    </location>
</feature>
<feature type="compositionally biased region" description="Basic and acidic residues" evidence="1">
    <location>
        <begin position="948"/>
        <end position="971"/>
    </location>
</feature>
<dbReference type="EMBL" id="CDMZ01002350">
    <property type="protein sequence ID" value="CEM41973.1"/>
    <property type="molecule type" value="Genomic_DNA"/>
</dbReference>